<evidence type="ECO:0000259" key="4">
    <source>
        <dbReference type="Pfam" id="PF25876"/>
    </source>
</evidence>
<dbReference type="InterPro" id="IPR058625">
    <property type="entry name" value="MdtA-like_BSH"/>
</dbReference>
<feature type="domain" description="Multidrug resistance protein MdtA-like barrel-sandwich hybrid" evidence="5">
    <location>
        <begin position="62"/>
        <end position="203"/>
    </location>
</feature>
<comment type="subcellular location">
    <subcellularLocation>
        <location evidence="1">Cell envelope</location>
    </subcellularLocation>
</comment>
<evidence type="ECO:0000313" key="11">
    <source>
        <dbReference type="Proteomes" id="UP000822331"/>
    </source>
</evidence>
<dbReference type="Pfam" id="PF25876">
    <property type="entry name" value="HH_MFP_RND"/>
    <property type="match status" value="1"/>
</dbReference>
<dbReference type="FunFam" id="2.40.420.20:FF:000001">
    <property type="entry name" value="Efflux RND transporter periplasmic adaptor subunit"/>
    <property type="match status" value="1"/>
</dbReference>
<dbReference type="EMBL" id="CP049208">
    <property type="protein sequence ID" value="QTG03395.1"/>
    <property type="molecule type" value="Genomic_DNA"/>
</dbReference>
<protein>
    <submittedName>
        <fullName evidence="9">Efflux RND transporter periplasmic adaptor subunit</fullName>
    </submittedName>
</protein>
<evidence type="ECO:0000313" key="10">
    <source>
        <dbReference type="Proteomes" id="UP000663912"/>
    </source>
</evidence>
<dbReference type="PROSITE" id="PS51257">
    <property type="entry name" value="PROKAR_LIPOPROTEIN"/>
    <property type="match status" value="1"/>
</dbReference>
<evidence type="ECO:0000259" key="6">
    <source>
        <dbReference type="Pfam" id="PF25944"/>
    </source>
</evidence>
<keyword evidence="11" id="KW-1185">Reference proteome</keyword>
<dbReference type="Pfam" id="PF25967">
    <property type="entry name" value="RND-MFP_C"/>
    <property type="match status" value="1"/>
</dbReference>
<reference evidence="9" key="2">
    <citation type="submission" date="2020-02" db="EMBL/GenBank/DDBJ databases">
        <title>Unexpected conservation and global transmission of agrobacterial virulence plasmids.</title>
        <authorList>
            <person name="Weisberg A.J."/>
            <person name="Davis E.W. II"/>
            <person name="Tabima J.R."/>
            <person name="Belcher M.S."/>
            <person name="Miller M."/>
            <person name="Kuo C.-H."/>
            <person name="Loper J.E."/>
            <person name="Grunwald N.J."/>
            <person name="Putnam M.L."/>
            <person name="Chang J.H."/>
        </authorList>
    </citation>
    <scope>NUCLEOTIDE SEQUENCE</scope>
    <source>
        <strain evidence="9">W2/73</strain>
        <plasmid evidence="9">pW2_73_1</plasmid>
    </source>
</reference>
<proteinExistence type="inferred from homology"/>
<dbReference type="EMBL" id="JAAMCP010000017">
    <property type="protein sequence ID" value="NTF39763.1"/>
    <property type="molecule type" value="Genomic_DNA"/>
</dbReference>
<comment type="similarity">
    <text evidence="2">Belongs to the membrane fusion protein (MFP) (TC 8.A.1) family.</text>
</comment>
<dbReference type="Proteomes" id="UP000663912">
    <property type="component" value="Plasmid pW2_73_1"/>
</dbReference>
<dbReference type="InterPro" id="IPR058626">
    <property type="entry name" value="MdtA-like_b-barrel"/>
</dbReference>
<dbReference type="GO" id="GO:0030313">
    <property type="term" value="C:cell envelope"/>
    <property type="evidence" value="ECO:0007669"/>
    <property type="project" value="UniProtKB-SubCell"/>
</dbReference>
<dbReference type="GO" id="GO:0046677">
    <property type="term" value="P:response to antibiotic"/>
    <property type="evidence" value="ECO:0007669"/>
    <property type="project" value="TreeGrafter"/>
</dbReference>
<dbReference type="Gene3D" id="1.10.287.470">
    <property type="entry name" value="Helix hairpin bin"/>
    <property type="match status" value="1"/>
</dbReference>
<evidence type="ECO:0000256" key="1">
    <source>
        <dbReference type="ARBA" id="ARBA00004196"/>
    </source>
</evidence>
<evidence type="ECO:0000259" key="5">
    <source>
        <dbReference type="Pfam" id="PF25917"/>
    </source>
</evidence>
<feature type="coiled-coil region" evidence="3">
    <location>
        <begin position="140"/>
        <end position="167"/>
    </location>
</feature>
<feature type="domain" description="Multidrug resistance protein MdtA-like C-terminal permuted SH3" evidence="7">
    <location>
        <begin position="303"/>
        <end position="364"/>
    </location>
</feature>
<name>A0AAE7R7P2_9HYPH</name>
<dbReference type="Gene3D" id="2.40.50.100">
    <property type="match status" value="1"/>
</dbReference>
<dbReference type="InterPro" id="IPR006143">
    <property type="entry name" value="RND_pump_MFP"/>
</dbReference>
<evidence type="ECO:0000256" key="2">
    <source>
        <dbReference type="ARBA" id="ARBA00009477"/>
    </source>
</evidence>
<reference evidence="8 11" key="1">
    <citation type="journal article" date="2020" name="Science">
        <title>Unexpected conservation and global transmission of agrobacterial virulence plasmids.</title>
        <authorList>
            <person name="Weisberg A.J."/>
            <person name="Davis E.W. 2nd"/>
            <person name="Tabima J."/>
            <person name="Belcher M.S."/>
            <person name="Miller M."/>
            <person name="Kuo C.H."/>
            <person name="Loper J.E."/>
            <person name="Grunwald N.J."/>
            <person name="Putnam M.L."/>
            <person name="Chang J.H."/>
        </authorList>
    </citation>
    <scope>NUCLEOTIDE SEQUENCE [LARGE SCALE GENOMIC DNA]</scope>
    <source>
        <strain evidence="8 11">A19/93</strain>
    </source>
</reference>
<dbReference type="Pfam" id="PF25917">
    <property type="entry name" value="BSH_RND"/>
    <property type="match status" value="1"/>
</dbReference>
<dbReference type="Gene3D" id="2.40.420.20">
    <property type="match status" value="1"/>
</dbReference>
<evidence type="ECO:0000313" key="8">
    <source>
        <dbReference type="EMBL" id="NTF39763.1"/>
    </source>
</evidence>
<evidence type="ECO:0000313" key="9">
    <source>
        <dbReference type="EMBL" id="QTG03395.1"/>
    </source>
</evidence>
<dbReference type="InterPro" id="IPR058627">
    <property type="entry name" value="MdtA-like_C"/>
</dbReference>
<keyword evidence="3" id="KW-0175">Coiled coil</keyword>
<dbReference type="PANTHER" id="PTHR30158">
    <property type="entry name" value="ACRA/E-RELATED COMPONENT OF DRUG EFFLUX TRANSPORTER"/>
    <property type="match status" value="1"/>
</dbReference>
<dbReference type="GO" id="GO:0022857">
    <property type="term" value="F:transmembrane transporter activity"/>
    <property type="evidence" value="ECO:0007669"/>
    <property type="project" value="InterPro"/>
</dbReference>
<dbReference type="Proteomes" id="UP000822331">
    <property type="component" value="Unassembled WGS sequence"/>
</dbReference>
<geneLocation type="plasmid" evidence="9 10">
    <name>pW2_73_1</name>
</geneLocation>
<evidence type="ECO:0000259" key="7">
    <source>
        <dbReference type="Pfam" id="PF25967"/>
    </source>
</evidence>
<dbReference type="SUPFAM" id="SSF111369">
    <property type="entry name" value="HlyD-like secretion proteins"/>
    <property type="match status" value="1"/>
</dbReference>
<dbReference type="AlphaFoldDB" id="A0AAE7R7P2"/>
<dbReference type="NCBIfam" id="TIGR01730">
    <property type="entry name" value="RND_mfp"/>
    <property type="match status" value="1"/>
</dbReference>
<dbReference type="Pfam" id="PF25944">
    <property type="entry name" value="Beta-barrel_RND"/>
    <property type="match status" value="1"/>
</dbReference>
<evidence type="ECO:0000256" key="3">
    <source>
        <dbReference type="SAM" id="Coils"/>
    </source>
</evidence>
<dbReference type="InterPro" id="IPR058624">
    <property type="entry name" value="MdtA-like_HH"/>
</dbReference>
<dbReference type="RefSeq" id="WP_065700958.1">
    <property type="nucleotide sequence ID" value="NZ_JAAMCN010000021.1"/>
</dbReference>
<dbReference type="GO" id="GO:0005886">
    <property type="term" value="C:plasma membrane"/>
    <property type="evidence" value="ECO:0007669"/>
    <property type="project" value="TreeGrafter"/>
</dbReference>
<dbReference type="KEGG" id="arui:G6M88_23370"/>
<sequence>MKKILSKIPLLGLMLTLSGCNQDQTGQPSTSEAVVQVGYTVLRPQSVPRHIDLTGRVVALATAEIRPQVDGIVRRMAFLEGGQVAAGDRLYELDDSRFRAALASASAALRKATAATAGAQATFDRNQTLSKTNVVSAQTLDDARSNLLQAEAEEEAAKAAVQTAQINLDDTVILAPISGIIGTSAVSVGSLVTANQTDALATIRQVDPIHVDLVDSSANLLRIRDEVEAGRLGRKSGDPTAVKLTLENGKAYQVTGEISLADMVVSQTTGTFSMRARFSNSDSVLIPGMFVRASVDLGTMPKAFLVPQRALTRGGDGNAKVYILSADNKAEQKPVITSGTTGNDWIVVDGVKDGDKLIVDGFQKISSGKSVEPIEATIDDDGVVEQTLSTSTGRQEVAK</sequence>
<feature type="domain" description="Multidrug resistance protein MdtA-like beta-barrel" evidence="6">
    <location>
        <begin position="208"/>
        <end position="299"/>
    </location>
</feature>
<keyword evidence="9" id="KW-0614">Plasmid</keyword>
<gene>
    <name evidence="8" type="ORF">G6L72_24035</name>
    <name evidence="9" type="ORF">G6M88_23370</name>
</gene>
<dbReference type="Gene3D" id="2.40.30.170">
    <property type="match status" value="1"/>
</dbReference>
<dbReference type="PANTHER" id="PTHR30158:SF3">
    <property type="entry name" value="MULTIDRUG EFFLUX PUMP SUBUNIT ACRA-RELATED"/>
    <property type="match status" value="1"/>
</dbReference>
<organism evidence="9 10">
    <name type="scientific">Agrobacterium rubi</name>
    <dbReference type="NCBI Taxonomy" id="28099"/>
    <lineage>
        <taxon>Bacteria</taxon>
        <taxon>Pseudomonadati</taxon>
        <taxon>Pseudomonadota</taxon>
        <taxon>Alphaproteobacteria</taxon>
        <taxon>Hyphomicrobiales</taxon>
        <taxon>Rhizobiaceae</taxon>
        <taxon>Rhizobium/Agrobacterium group</taxon>
        <taxon>Agrobacterium</taxon>
    </lineage>
</organism>
<feature type="domain" description="Multidrug resistance protein MdtA-like alpha-helical hairpin" evidence="4">
    <location>
        <begin position="102"/>
        <end position="169"/>
    </location>
</feature>
<accession>A0AAE7R7P2</accession>